<evidence type="ECO:0000313" key="2">
    <source>
        <dbReference type="Proteomes" id="UP000501421"/>
    </source>
</evidence>
<dbReference type="Proteomes" id="UP000501421">
    <property type="component" value="Chromosome"/>
</dbReference>
<proteinExistence type="predicted"/>
<protein>
    <recommendedName>
        <fullName evidence="3">DUF4277 domain-containing protein</fullName>
    </recommendedName>
</protein>
<organism evidence="1 2">
    <name type="scientific">Geobacillus subterraneus</name>
    <dbReference type="NCBI Taxonomy" id="129338"/>
    <lineage>
        <taxon>Bacteria</taxon>
        <taxon>Bacillati</taxon>
        <taxon>Bacillota</taxon>
        <taxon>Bacilli</taxon>
        <taxon>Bacillales</taxon>
        <taxon>Anoxybacillaceae</taxon>
        <taxon>Geobacillus</taxon>
    </lineage>
</organism>
<evidence type="ECO:0008006" key="3">
    <source>
        <dbReference type="Google" id="ProtNLM"/>
    </source>
</evidence>
<keyword evidence="2" id="KW-1185">Reference proteome</keyword>
<name>A0A679FKN7_9BACL</name>
<dbReference type="EMBL" id="AP022557">
    <property type="protein sequence ID" value="BBW96423.1"/>
    <property type="molecule type" value="Genomic_DNA"/>
</dbReference>
<evidence type="ECO:0000313" key="1">
    <source>
        <dbReference type="EMBL" id="BBW96423.1"/>
    </source>
</evidence>
<sequence>MDVRIRAIYESSYLNIISTLFKDLDIPQLIDHLVPVNPQCPTRASDVVGLITWIS</sequence>
<dbReference type="AlphaFoldDB" id="A0A679FKN7"/>
<accession>A0A679FKN7</accession>
<gene>
    <name evidence="1" type="ORF">GsuE55_12560</name>
</gene>
<reference evidence="2" key="1">
    <citation type="journal article" date="2020" name="Microbiol. Resour. Announc.">
        <title>Complete Genome Sequence of Geobacillus sp. Strain E55-1, Isolated from Mine Geyser in Japan.</title>
        <authorList>
            <person name="Miyazaki K."/>
            <person name="Hase E."/>
            <person name="Tokito N."/>
        </authorList>
    </citation>
    <scope>NUCLEOTIDE SEQUENCE [LARGE SCALE GENOMIC DNA]</scope>
    <source>
        <strain evidence="2">E55-1</strain>
    </source>
</reference>